<dbReference type="OrthoDB" id="3772961at2"/>
<dbReference type="PANTHER" id="PTHR44656:SF7">
    <property type="entry name" value="DEHYDROGENASE_REDUCTASE SDR FAMILY MEMBER 12"/>
    <property type="match status" value="1"/>
</dbReference>
<dbReference type="PRINTS" id="PR00081">
    <property type="entry name" value="GDHRDH"/>
</dbReference>
<organism evidence="1 2">
    <name type="scientific">Tsukamurella sputi</name>
    <dbReference type="NCBI Taxonomy" id="2591848"/>
    <lineage>
        <taxon>Bacteria</taxon>
        <taxon>Bacillati</taxon>
        <taxon>Actinomycetota</taxon>
        <taxon>Actinomycetes</taxon>
        <taxon>Mycobacteriales</taxon>
        <taxon>Tsukamurellaceae</taxon>
        <taxon>Tsukamurella</taxon>
    </lineage>
</organism>
<accession>A0A5C5RJH8</accession>
<dbReference type="PANTHER" id="PTHR44656">
    <property type="entry name" value="DEHYDROGENASE/REDUCTASE SDR FAMILY MEMBER 12"/>
    <property type="match status" value="1"/>
</dbReference>
<keyword evidence="2" id="KW-1185">Reference proteome</keyword>
<proteinExistence type="predicted"/>
<dbReference type="InterPro" id="IPR052992">
    <property type="entry name" value="SDR_member_12"/>
</dbReference>
<dbReference type="Gene3D" id="3.40.50.720">
    <property type="entry name" value="NAD(P)-binding Rossmann-like Domain"/>
    <property type="match status" value="1"/>
</dbReference>
<evidence type="ECO:0000313" key="1">
    <source>
        <dbReference type="EMBL" id="TWS22910.1"/>
    </source>
</evidence>
<dbReference type="SUPFAM" id="SSF51735">
    <property type="entry name" value="NAD(P)-binding Rossmann-fold domains"/>
    <property type="match status" value="1"/>
</dbReference>
<gene>
    <name evidence="1" type="ORF">FK268_17495</name>
</gene>
<evidence type="ECO:0000313" key="2">
    <source>
        <dbReference type="Proteomes" id="UP000319792"/>
    </source>
</evidence>
<dbReference type="Proteomes" id="UP000319792">
    <property type="component" value="Unassembled WGS sequence"/>
</dbReference>
<dbReference type="InterPro" id="IPR036291">
    <property type="entry name" value="NAD(P)-bd_dom_sf"/>
</dbReference>
<reference evidence="1 2" key="1">
    <citation type="submission" date="2019-08" db="EMBL/GenBank/DDBJ databases">
        <title>Tsukamurella conjunctivitidis sp. nov., Tsukamurella assacharolytica sp. nov. and Tsukamurella sputae sp. nov. isolated from patients with conjunctivitis, bacteraemia (lymphoma) and respiratory infection (sputum) in Hong Kong.</title>
        <authorList>
            <person name="Fok K.M.N."/>
            <person name="Fong J.Y.H."/>
        </authorList>
    </citation>
    <scope>NUCLEOTIDE SEQUENCE [LARGE SCALE GENOMIC DNA]</scope>
    <source>
        <strain evidence="1 2">HKU70</strain>
    </source>
</reference>
<dbReference type="Pfam" id="PF00106">
    <property type="entry name" value="adh_short"/>
    <property type="match status" value="1"/>
</dbReference>
<comment type="caution">
    <text evidence="1">The sequence shown here is derived from an EMBL/GenBank/DDBJ whole genome shotgun (WGS) entry which is preliminary data.</text>
</comment>
<name>A0A5C5RJH8_9ACTN</name>
<dbReference type="InterPro" id="IPR002347">
    <property type="entry name" value="SDR_fam"/>
</dbReference>
<dbReference type="AlphaFoldDB" id="A0A5C5RJH8"/>
<protein>
    <submittedName>
        <fullName evidence="1">SDR family NAD(P)-dependent oxidoreductase</fullName>
    </submittedName>
</protein>
<dbReference type="EMBL" id="VIGV01000006">
    <property type="protein sequence ID" value="TWS22910.1"/>
    <property type="molecule type" value="Genomic_DNA"/>
</dbReference>
<sequence>MLDAVLDRSIVFGYSNVGYALRRARWRTADPRPGSLAGRSVVVTGATSGIGAAIAEQVVGLGARVVITGRDGARADAVRARILRSHPESVVAVELGDVSDLDAVPDLARRLAVHGVDVIVHNAGVMPPQWTAATNGHELSLATHVLGPILLTDLLVPQLAVSEDARVIFMSSGGMYTAELPVDDLGYRAGRYRGATAYARSKCVQVAMVPILARRWASADVTVAGMHPGWVATPGVADSLPGFTKLAGPLLRNADQGADTAVWLAATEPKPENGRFWHDRAPRPERYLRRTEFTESDRAAVWRRVCSFAGIAP</sequence>